<gene>
    <name evidence="1" type="ORF">GJ744_010141</name>
</gene>
<name>A0A8H7AIN8_9EURO</name>
<dbReference type="Proteomes" id="UP000606974">
    <property type="component" value="Unassembled WGS sequence"/>
</dbReference>
<organism evidence="1 2">
    <name type="scientific">Endocarpon pusillum</name>
    <dbReference type="NCBI Taxonomy" id="364733"/>
    <lineage>
        <taxon>Eukaryota</taxon>
        <taxon>Fungi</taxon>
        <taxon>Dikarya</taxon>
        <taxon>Ascomycota</taxon>
        <taxon>Pezizomycotina</taxon>
        <taxon>Eurotiomycetes</taxon>
        <taxon>Chaetothyriomycetidae</taxon>
        <taxon>Verrucariales</taxon>
        <taxon>Verrucariaceae</taxon>
        <taxon>Endocarpon</taxon>
    </lineage>
</organism>
<proteinExistence type="predicted"/>
<protein>
    <submittedName>
        <fullName evidence="1">Uncharacterized protein</fullName>
    </submittedName>
</protein>
<dbReference type="AlphaFoldDB" id="A0A8H7AIN8"/>
<sequence>MKLFPRISPVSRLKVVCNVSNLPSRPCSWARGSSYPILPSPHGRIPLFATTPNLTPGWTLLLHLYLHLHLFSFLARSSSYLGDRYSSPLGPTDRSLDPIFSDSRSEPQRRMRLKWLAYSGGEFGAPLPWLGWAGVGY</sequence>
<keyword evidence="2" id="KW-1185">Reference proteome</keyword>
<accession>A0A8H7AIN8</accession>
<comment type="caution">
    <text evidence="1">The sequence shown here is derived from an EMBL/GenBank/DDBJ whole genome shotgun (WGS) entry which is preliminary data.</text>
</comment>
<evidence type="ECO:0000313" key="1">
    <source>
        <dbReference type="EMBL" id="KAF7507712.1"/>
    </source>
</evidence>
<dbReference type="EMBL" id="JAACFV010000064">
    <property type="protein sequence ID" value="KAF7507712.1"/>
    <property type="molecule type" value="Genomic_DNA"/>
</dbReference>
<evidence type="ECO:0000313" key="2">
    <source>
        <dbReference type="Proteomes" id="UP000606974"/>
    </source>
</evidence>
<reference evidence="1" key="1">
    <citation type="submission" date="2020-02" db="EMBL/GenBank/DDBJ databases">
        <authorList>
            <person name="Palmer J.M."/>
        </authorList>
    </citation>
    <scope>NUCLEOTIDE SEQUENCE</scope>
    <source>
        <strain evidence="1">EPUS1.4</strain>
        <tissue evidence="1">Thallus</tissue>
    </source>
</reference>